<evidence type="ECO:0000256" key="4">
    <source>
        <dbReference type="ARBA" id="ARBA00011881"/>
    </source>
</evidence>
<keyword evidence="7" id="KW-0862">Zinc</keyword>
<dbReference type="PANTHER" id="PTHR43668:SF4">
    <property type="entry name" value="ALLANTOINASE"/>
    <property type="match status" value="1"/>
</dbReference>
<protein>
    <submittedName>
        <fullName evidence="9">Allantoinase</fullName>
        <ecNumber evidence="9">3.5.2.5</ecNumber>
    </submittedName>
</protein>
<comment type="caution">
    <text evidence="9">The sequence shown here is derived from an EMBL/GenBank/DDBJ whole genome shotgun (WGS) entry which is preliminary data.</text>
</comment>
<dbReference type="SUPFAM" id="SSF51338">
    <property type="entry name" value="Composite domain of metallo-dependent hydrolases"/>
    <property type="match status" value="1"/>
</dbReference>
<evidence type="ECO:0000256" key="3">
    <source>
        <dbReference type="ARBA" id="ARBA00010286"/>
    </source>
</evidence>
<dbReference type="InterPro" id="IPR006680">
    <property type="entry name" value="Amidohydro-rel"/>
</dbReference>
<keyword evidence="10" id="KW-1185">Reference proteome</keyword>
<feature type="domain" description="Amidohydrolase-related" evidence="8">
    <location>
        <begin position="50"/>
        <end position="390"/>
    </location>
</feature>
<name>A0ABS2P9G0_9BACL</name>
<proteinExistence type="inferred from homology"/>
<evidence type="ECO:0000313" key="10">
    <source>
        <dbReference type="Proteomes" id="UP000741863"/>
    </source>
</evidence>
<reference evidence="9 10" key="1">
    <citation type="submission" date="2021-01" db="EMBL/GenBank/DDBJ databases">
        <title>Genomic Encyclopedia of Type Strains, Phase IV (KMG-IV): sequencing the most valuable type-strain genomes for metagenomic binning, comparative biology and taxonomic classification.</title>
        <authorList>
            <person name="Goeker M."/>
        </authorList>
    </citation>
    <scope>NUCLEOTIDE SEQUENCE [LARGE SCALE GENOMIC DNA]</scope>
    <source>
        <strain evidence="9 10">DSM 25540</strain>
    </source>
</reference>
<dbReference type="PANTHER" id="PTHR43668">
    <property type="entry name" value="ALLANTOINASE"/>
    <property type="match status" value="1"/>
</dbReference>
<dbReference type="GO" id="GO:0004038">
    <property type="term" value="F:allantoinase activity"/>
    <property type="evidence" value="ECO:0007669"/>
    <property type="project" value="UniProtKB-EC"/>
</dbReference>
<accession>A0ABS2P9G0</accession>
<keyword evidence="6 9" id="KW-0378">Hydrolase</keyword>
<comment type="cofactor">
    <cofactor evidence="1">
        <name>Zn(2+)</name>
        <dbReference type="ChEBI" id="CHEBI:29105"/>
    </cofactor>
</comment>
<dbReference type="EMBL" id="JAFBEC010000002">
    <property type="protein sequence ID" value="MBM7631720.1"/>
    <property type="molecule type" value="Genomic_DNA"/>
</dbReference>
<dbReference type="RefSeq" id="WP_204695800.1">
    <property type="nucleotide sequence ID" value="NZ_JAFBEC010000002.1"/>
</dbReference>
<comment type="similarity">
    <text evidence="3">Belongs to the metallo-dependent hydrolases superfamily. DHOase family. Class I DHOase subfamily.</text>
</comment>
<dbReference type="Gene3D" id="3.20.20.140">
    <property type="entry name" value="Metal-dependent hydrolases"/>
    <property type="match status" value="1"/>
</dbReference>
<keyword evidence="5" id="KW-0479">Metal-binding</keyword>
<dbReference type="InterPro" id="IPR032466">
    <property type="entry name" value="Metal_Hydrolase"/>
</dbReference>
<evidence type="ECO:0000313" key="9">
    <source>
        <dbReference type="EMBL" id="MBM7631720.1"/>
    </source>
</evidence>
<dbReference type="Pfam" id="PF01979">
    <property type="entry name" value="Amidohydro_1"/>
    <property type="match status" value="1"/>
</dbReference>
<evidence type="ECO:0000256" key="7">
    <source>
        <dbReference type="ARBA" id="ARBA00022833"/>
    </source>
</evidence>
<dbReference type="PROSITE" id="PS00482">
    <property type="entry name" value="DIHYDROOROTASE_1"/>
    <property type="match status" value="1"/>
</dbReference>
<evidence type="ECO:0000256" key="1">
    <source>
        <dbReference type="ARBA" id="ARBA00001947"/>
    </source>
</evidence>
<evidence type="ECO:0000256" key="5">
    <source>
        <dbReference type="ARBA" id="ARBA00022723"/>
    </source>
</evidence>
<evidence type="ECO:0000259" key="8">
    <source>
        <dbReference type="Pfam" id="PF01979"/>
    </source>
</evidence>
<comment type="function">
    <text evidence="2">Catalyzes the reversible cyclization of carbamoyl aspartate to dihydroorotate.</text>
</comment>
<gene>
    <name evidence="9" type="ORF">JOD17_000812</name>
</gene>
<dbReference type="SUPFAM" id="SSF51556">
    <property type="entry name" value="Metallo-dependent hydrolases"/>
    <property type="match status" value="1"/>
</dbReference>
<dbReference type="InterPro" id="IPR011059">
    <property type="entry name" value="Metal-dep_hydrolase_composite"/>
</dbReference>
<dbReference type="NCBIfam" id="TIGR03178">
    <property type="entry name" value="allantoinase"/>
    <property type="match status" value="1"/>
</dbReference>
<comment type="subunit">
    <text evidence="4">Homotetramer.</text>
</comment>
<dbReference type="InterPro" id="IPR002195">
    <property type="entry name" value="Dihydroorotase_CS"/>
</dbReference>
<dbReference type="EC" id="3.5.2.5" evidence="9"/>
<evidence type="ECO:0000256" key="6">
    <source>
        <dbReference type="ARBA" id="ARBA00022801"/>
    </source>
</evidence>
<evidence type="ECO:0000256" key="2">
    <source>
        <dbReference type="ARBA" id="ARBA00002368"/>
    </source>
</evidence>
<dbReference type="InterPro" id="IPR050138">
    <property type="entry name" value="DHOase/Allantoinase_Hydrolase"/>
</dbReference>
<organism evidence="9 10">
    <name type="scientific">Geomicrobium sediminis</name>
    <dbReference type="NCBI Taxonomy" id="1347788"/>
    <lineage>
        <taxon>Bacteria</taxon>
        <taxon>Bacillati</taxon>
        <taxon>Bacillota</taxon>
        <taxon>Bacilli</taxon>
        <taxon>Bacillales</taxon>
        <taxon>Geomicrobium</taxon>
    </lineage>
</organism>
<sequence length="433" mass="47886">MYDLIIKNGVVVLPHEVKNVDIGIQDGKIVALSPSLQVASSPVYNAENCYVLPGVIDAHVHLNEPGRDHWEGFTTGSQMLAAGGCTTYFDMPLNSIPATVNENAFHEKKKIGSEKSINDFRLWGGLVPGNLSELASLHNLGVIGFKAFLSPSGTKEFNHTDDQTLLEGMREIARLGSVLALHAESTPIIEHLERNVNIEDQVQAYSHMRPIIAESEAVKRSLSFAELTGCALHFVHISNTSTLQLIQEAKQQGLDVTVETCPHYLLFNDQAMYEQGVHAKCAPPLRNEEHRERLVQALVNGQIDFVASDHSPSPNTLKQTGNFFTAWGGINGGQFTLLSLLELTETTSLTIQDVAQLTATAPASRFKLTRDRGSIEEGKLADLVVVNKNEYDAVTEETLHSKHKDSLYLGHRFPHRIKETFYRGQSIYKTNRP</sequence>
<dbReference type="Proteomes" id="UP000741863">
    <property type="component" value="Unassembled WGS sequence"/>
</dbReference>
<dbReference type="Gene3D" id="2.30.40.10">
    <property type="entry name" value="Urease, subunit C, domain 1"/>
    <property type="match status" value="1"/>
</dbReference>
<dbReference type="InterPro" id="IPR017593">
    <property type="entry name" value="Allantoinase"/>
</dbReference>